<dbReference type="AlphaFoldDB" id="A0A0S3RDL3"/>
<proteinExistence type="predicted"/>
<dbReference type="EMBL" id="AP015035">
    <property type="protein sequence ID" value="BAT78779.1"/>
    <property type="molecule type" value="Genomic_DNA"/>
</dbReference>
<keyword evidence="2" id="KW-1185">Reference proteome</keyword>
<protein>
    <submittedName>
        <fullName evidence="1">Uncharacterized protein</fullName>
    </submittedName>
</protein>
<dbReference type="Proteomes" id="UP000291084">
    <property type="component" value="Chromosome 2"/>
</dbReference>
<evidence type="ECO:0000313" key="2">
    <source>
        <dbReference type="Proteomes" id="UP000291084"/>
    </source>
</evidence>
<reference evidence="1 2" key="1">
    <citation type="journal article" date="2015" name="Sci. Rep.">
        <title>The power of single molecule real-time sequencing technology in the de novo assembly of a eukaryotic genome.</title>
        <authorList>
            <person name="Sakai H."/>
            <person name="Naito K."/>
            <person name="Ogiso-Tanaka E."/>
            <person name="Takahashi Y."/>
            <person name="Iseki K."/>
            <person name="Muto C."/>
            <person name="Satou K."/>
            <person name="Teruya K."/>
            <person name="Shiroma A."/>
            <person name="Shimoji M."/>
            <person name="Hirano T."/>
            <person name="Itoh T."/>
            <person name="Kaga A."/>
            <person name="Tomooka N."/>
        </authorList>
    </citation>
    <scope>NUCLEOTIDE SEQUENCE [LARGE SCALE GENOMIC DNA]</scope>
    <source>
        <strain evidence="2">cv. Shumari</strain>
    </source>
</reference>
<gene>
    <name evidence="1" type="primary">Vigan.02G150700</name>
    <name evidence="1" type="ORF">VIGAN_02150700</name>
</gene>
<evidence type="ECO:0000313" key="1">
    <source>
        <dbReference type="EMBL" id="BAT78779.1"/>
    </source>
</evidence>
<accession>A0A0S3RDL3</accession>
<organism evidence="1 2">
    <name type="scientific">Vigna angularis var. angularis</name>
    <dbReference type="NCBI Taxonomy" id="157739"/>
    <lineage>
        <taxon>Eukaryota</taxon>
        <taxon>Viridiplantae</taxon>
        <taxon>Streptophyta</taxon>
        <taxon>Embryophyta</taxon>
        <taxon>Tracheophyta</taxon>
        <taxon>Spermatophyta</taxon>
        <taxon>Magnoliopsida</taxon>
        <taxon>eudicotyledons</taxon>
        <taxon>Gunneridae</taxon>
        <taxon>Pentapetalae</taxon>
        <taxon>rosids</taxon>
        <taxon>fabids</taxon>
        <taxon>Fabales</taxon>
        <taxon>Fabaceae</taxon>
        <taxon>Papilionoideae</taxon>
        <taxon>50 kb inversion clade</taxon>
        <taxon>NPAAA clade</taxon>
        <taxon>indigoferoid/millettioid clade</taxon>
        <taxon>Phaseoleae</taxon>
        <taxon>Vigna</taxon>
    </lineage>
</organism>
<name>A0A0S3RDL3_PHAAN</name>
<sequence length="70" mass="7848">MGFLLFFSTSNCRSVLMVVTASWWPKGLVVARFVLRQWRRLGFHGGGTRVSGLKKIRVSGHVNWVTVVAS</sequence>